<keyword evidence="2" id="KW-1185">Reference proteome</keyword>
<reference evidence="1 2" key="2">
    <citation type="submission" date="2018-10" db="EMBL/GenBank/DDBJ databases">
        <authorList>
            <consortium name="Pathogen Informatics"/>
        </authorList>
    </citation>
    <scope>NUCLEOTIDE SEQUENCE [LARGE SCALE GENOMIC DNA]</scope>
</reference>
<dbReference type="Proteomes" id="UP000274131">
    <property type="component" value="Unassembled WGS sequence"/>
</dbReference>
<gene>
    <name evidence="1" type="ORF">EVEC_LOCUS3665</name>
</gene>
<accession>A0A0N4V1V9</accession>
<evidence type="ECO:0000313" key="3">
    <source>
        <dbReference type="WBParaSite" id="EVEC_0000395701-mRNA-1"/>
    </source>
</evidence>
<organism evidence="3">
    <name type="scientific">Enterobius vermicularis</name>
    <name type="common">Human pinworm</name>
    <dbReference type="NCBI Taxonomy" id="51028"/>
    <lineage>
        <taxon>Eukaryota</taxon>
        <taxon>Metazoa</taxon>
        <taxon>Ecdysozoa</taxon>
        <taxon>Nematoda</taxon>
        <taxon>Chromadorea</taxon>
        <taxon>Rhabditida</taxon>
        <taxon>Spirurina</taxon>
        <taxon>Oxyuridomorpha</taxon>
        <taxon>Oxyuroidea</taxon>
        <taxon>Oxyuridae</taxon>
        <taxon>Enterobius</taxon>
    </lineage>
</organism>
<evidence type="ECO:0000313" key="2">
    <source>
        <dbReference type="Proteomes" id="UP000274131"/>
    </source>
</evidence>
<proteinExistence type="predicted"/>
<dbReference type="EMBL" id="UXUI01007652">
    <property type="protein sequence ID" value="VDD88522.1"/>
    <property type="molecule type" value="Genomic_DNA"/>
</dbReference>
<dbReference type="AlphaFoldDB" id="A0A0N4V1V9"/>
<protein>
    <submittedName>
        <fullName evidence="3">Secreted protein</fullName>
    </submittedName>
</protein>
<dbReference type="WBParaSite" id="EVEC_0000395701-mRNA-1">
    <property type="protein sequence ID" value="EVEC_0000395701-mRNA-1"/>
    <property type="gene ID" value="EVEC_0000395701"/>
</dbReference>
<evidence type="ECO:0000313" key="1">
    <source>
        <dbReference type="EMBL" id="VDD88522.1"/>
    </source>
</evidence>
<sequence>MTAEDRLSIQCSSARLHHTAGVVASVVEAASAAASCRCCSLPRQFIHLSVVLAFSHIRGFVDDTVEPERRNHGEVSQGSRELLLLVESTSNSASVFFIKFKLNTH</sequence>
<name>A0A0N4V1V9_ENTVE</name>
<reference evidence="3" key="1">
    <citation type="submission" date="2017-02" db="UniProtKB">
        <authorList>
            <consortium name="WormBaseParasite"/>
        </authorList>
    </citation>
    <scope>IDENTIFICATION</scope>
</reference>